<accession>A0AA40BC09</accession>
<protein>
    <submittedName>
        <fullName evidence="1">Uncharacterized protein</fullName>
    </submittedName>
</protein>
<dbReference type="Proteomes" id="UP001172102">
    <property type="component" value="Unassembled WGS sequence"/>
</dbReference>
<evidence type="ECO:0000313" key="1">
    <source>
        <dbReference type="EMBL" id="KAK0731487.1"/>
    </source>
</evidence>
<name>A0AA40BC09_9PEZI</name>
<dbReference type="EMBL" id="JAUKUA010000001">
    <property type="protein sequence ID" value="KAK0731487.1"/>
    <property type="molecule type" value="Genomic_DNA"/>
</dbReference>
<comment type="caution">
    <text evidence="1">The sequence shown here is derived from an EMBL/GenBank/DDBJ whole genome shotgun (WGS) entry which is preliminary data.</text>
</comment>
<keyword evidence="2" id="KW-1185">Reference proteome</keyword>
<organism evidence="1 2">
    <name type="scientific">Lasiosphaeris hirsuta</name>
    <dbReference type="NCBI Taxonomy" id="260670"/>
    <lineage>
        <taxon>Eukaryota</taxon>
        <taxon>Fungi</taxon>
        <taxon>Dikarya</taxon>
        <taxon>Ascomycota</taxon>
        <taxon>Pezizomycotina</taxon>
        <taxon>Sordariomycetes</taxon>
        <taxon>Sordariomycetidae</taxon>
        <taxon>Sordariales</taxon>
        <taxon>Lasiosphaeriaceae</taxon>
        <taxon>Lasiosphaeris</taxon>
    </lineage>
</organism>
<proteinExistence type="predicted"/>
<evidence type="ECO:0000313" key="2">
    <source>
        <dbReference type="Proteomes" id="UP001172102"/>
    </source>
</evidence>
<gene>
    <name evidence="1" type="ORF">B0H67DRAFT_75239</name>
</gene>
<dbReference type="AlphaFoldDB" id="A0AA40BC09"/>
<sequence length="215" mass="23470">MVSGQECGGRGGLGSKWARTTTATVTGERGIWQLRGQEGRHRERMVDITRTHCGVHRPGGTFDSKYAIRRPRAGPYFPGIPQEGWVKSEPGRETLPGLLHAVVSSMRLTDCCIPVSSYLEPPAILGPSSLDSHWKYLRQLAGLLSPPGPSDKAPDRWALLGWAQGCRPRCTFCDGDETATPGQPLEPSCAGSSVDIWRSGERIRHLSRRSLDAPT</sequence>
<reference evidence="1" key="1">
    <citation type="submission" date="2023-06" db="EMBL/GenBank/DDBJ databases">
        <title>Genome-scale phylogeny and comparative genomics of the fungal order Sordariales.</title>
        <authorList>
            <consortium name="Lawrence Berkeley National Laboratory"/>
            <person name="Hensen N."/>
            <person name="Bonometti L."/>
            <person name="Westerberg I."/>
            <person name="Brannstrom I.O."/>
            <person name="Guillou S."/>
            <person name="Cros-Aarteil S."/>
            <person name="Calhoun S."/>
            <person name="Haridas S."/>
            <person name="Kuo A."/>
            <person name="Mondo S."/>
            <person name="Pangilinan J."/>
            <person name="Riley R."/>
            <person name="Labutti K."/>
            <person name="Andreopoulos B."/>
            <person name="Lipzen A."/>
            <person name="Chen C."/>
            <person name="Yanf M."/>
            <person name="Daum C."/>
            <person name="Ng V."/>
            <person name="Clum A."/>
            <person name="Steindorff A."/>
            <person name="Ohm R."/>
            <person name="Martin F."/>
            <person name="Silar P."/>
            <person name="Natvig D."/>
            <person name="Lalanne C."/>
            <person name="Gautier V."/>
            <person name="Ament-Velasquez S.L."/>
            <person name="Kruys A."/>
            <person name="Hutchinson M.I."/>
            <person name="Powell A.J."/>
            <person name="Barry K."/>
            <person name="Miller A.N."/>
            <person name="Grigoriev I.V."/>
            <person name="Debuchy R."/>
            <person name="Gladieux P."/>
            <person name="Thoren M.H."/>
            <person name="Johannesson H."/>
        </authorList>
    </citation>
    <scope>NUCLEOTIDE SEQUENCE</scope>
    <source>
        <strain evidence="1">SMH4607-1</strain>
    </source>
</reference>